<accession>A0ABP8JNZ3</accession>
<dbReference type="GO" id="GO:0004519">
    <property type="term" value="F:endonuclease activity"/>
    <property type="evidence" value="ECO:0007669"/>
    <property type="project" value="UniProtKB-KW"/>
</dbReference>
<dbReference type="Proteomes" id="UP001500642">
    <property type="component" value="Unassembled WGS sequence"/>
</dbReference>
<dbReference type="SUPFAM" id="SSF56219">
    <property type="entry name" value="DNase I-like"/>
    <property type="match status" value="1"/>
</dbReference>
<proteinExistence type="predicted"/>
<dbReference type="EMBL" id="BAABGL010000018">
    <property type="protein sequence ID" value="GAA4393760.1"/>
    <property type="molecule type" value="Genomic_DNA"/>
</dbReference>
<dbReference type="Pfam" id="PF03372">
    <property type="entry name" value="Exo_endo_phos"/>
    <property type="match status" value="1"/>
</dbReference>
<comment type="caution">
    <text evidence="2">The sequence shown here is derived from an EMBL/GenBank/DDBJ whole genome shotgun (WGS) entry which is preliminary data.</text>
</comment>
<dbReference type="Gene3D" id="3.60.10.10">
    <property type="entry name" value="Endonuclease/exonuclease/phosphatase"/>
    <property type="match status" value="1"/>
</dbReference>
<keyword evidence="3" id="KW-1185">Reference proteome</keyword>
<reference evidence="3" key="1">
    <citation type="journal article" date="2019" name="Int. J. Syst. Evol. Microbiol.">
        <title>The Global Catalogue of Microorganisms (GCM) 10K type strain sequencing project: providing services to taxonomists for standard genome sequencing and annotation.</title>
        <authorList>
            <consortium name="The Broad Institute Genomics Platform"/>
            <consortium name="The Broad Institute Genome Sequencing Center for Infectious Disease"/>
            <person name="Wu L."/>
            <person name="Ma J."/>
        </authorList>
    </citation>
    <scope>NUCLEOTIDE SEQUENCE [LARGE SCALE GENOMIC DNA]</scope>
    <source>
        <strain evidence="3">JCM 17808</strain>
    </source>
</reference>
<dbReference type="InterPro" id="IPR036691">
    <property type="entry name" value="Endo/exonu/phosph_ase_sf"/>
</dbReference>
<dbReference type="InterPro" id="IPR005135">
    <property type="entry name" value="Endo/exonuclease/phosphatase"/>
</dbReference>
<feature type="domain" description="Endonuclease/exonuclease/phosphatase" evidence="1">
    <location>
        <begin position="14"/>
        <end position="254"/>
    </location>
</feature>
<keyword evidence="2" id="KW-0255">Endonuclease</keyword>
<evidence type="ECO:0000313" key="3">
    <source>
        <dbReference type="Proteomes" id="UP001500642"/>
    </source>
</evidence>
<keyword evidence="2" id="KW-0540">Nuclease</keyword>
<keyword evidence="2" id="KW-0378">Hydrolase</keyword>
<evidence type="ECO:0000313" key="2">
    <source>
        <dbReference type="EMBL" id="GAA4393760.1"/>
    </source>
</evidence>
<evidence type="ECO:0000259" key="1">
    <source>
        <dbReference type="Pfam" id="PF03372"/>
    </source>
</evidence>
<sequence length="264" mass="29152">MPTEEPAPDPLSVMSYNLRYPALDRNPWRRRRPVAAAMLRESAPHLVGSQEGVHRQLTELVDGLPEHYAWLGEGREGGDRGEFTAVIYDSRRIGIDHVSVEWLSERPRVAGSVSWGARTPRTLTVVDCTDLLTGTDLRFLNTHLDHRSERAREHSADALLAAVAGAGGRACILTGDFNVSQDSAIHARLLDEGGLADAVTGAPSPDADINTFHAYRGPKREGNRIDWILHSRELRPVRTAVNLFGRGKQYPSDHFPIEADFVPA</sequence>
<gene>
    <name evidence="2" type="ORF">GCM10023167_23090</name>
</gene>
<protein>
    <submittedName>
        <fullName evidence="2">Endonuclease/exonuclease/phosphatase family protein</fullName>
    </submittedName>
</protein>
<dbReference type="RefSeq" id="WP_345032251.1">
    <property type="nucleotide sequence ID" value="NZ_BAABGL010000018.1"/>
</dbReference>
<organism evidence="2 3">
    <name type="scientific">Brevibacterium pityocampae</name>
    <dbReference type="NCBI Taxonomy" id="506594"/>
    <lineage>
        <taxon>Bacteria</taxon>
        <taxon>Bacillati</taxon>
        <taxon>Actinomycetota</taxon>
        <taxon>Actinomycetes</taxon>
        <taxon>Micrococcales</taxon>
        <taxon>Brevibacteriaceae</taxon>
        <taxon>Brevibacterium</taxon>
    </lineage>
</organism>
<name>A0ABP8JNZ3_9MICO</name>